<feature type="domain" description="Zeta toxin" evidence="3">
    <location>
        <begin position="4"/>
        <end position="162"/>
    </location>
</feature>
<evidence type="ECO:0000256" key="2">
    <source>
        <dbReference type="ARBA" id="ARBA00022840"/>
    </source>
</evidence>
<dbReference type="RefSeq" id="WP_072230256.1">
    <property type="nucleotide sequence ID" value="NZ_FAZI01000020.1"/>
</dbReference>
<dbReference type="SUPFAM" id="SSF52540">
    <property type="entry name" value="P-loop containing nucleoside triphosphate hydrolases"/>
    <property type="match status" value="1"/>
</dbReference>
<gene>
    <name evidence="5" type="ORF">BZ274_05440</name>
    <name evidence="4" type="ORF">ES716_04805</name>
</gene>
<dbReference type="EMBL" id="AACBVJ010000009">
    <property type="protein sequence ID" value="EAJ9197619.1"/>
    <property type="molecule type" value="Genomic_DNA"/>
</dbReference>
<comment type="caution">
    <text evidence="5">The sequence shown here is derived from an EMBL/GenBank/DDBJ whole genome shotgun (WGS) entry which is preliminary data.</text>
</comment>
<dbReference type="GO" id="GO:0016301">
    <property type="term" value="F:kinase activity"/>
    <property type="evidence" value="ECO:0007669"/>
    <property type="project" value="InterPro"/>
</dbReference>
<dbReference type="Proteomes" id="UP000382436">
    <property type="component" value="Unassembled WGS sequence"/>
</dbReference>
<evidence type="ECO:0000259" key="3">
    <source>
        <dbReference type="Pfam" id="PF06414"/>
    </source>
</evidence>
<dbReference type="EMBL" id="AABKAB010000007">
    <property type="protein sequence ID" value="EAH8157242.1"/>
    <property type="molecule type" value="Genomic_DNA"/>
</dbReference>
<protein>
    <submittedName>
        <fullName evidence="5">ATPase</fullName>
    </submittedName>
</protein>
<dbReference type="Pfam" id="PF06414">
    <property type="entry name" value="Zeta_toxin"/>
    <property type="match status" value="1"/>
</dbReference>
<dbReference type="InterPro" id="IPR027417">
    <property type="entry name" value="P-loop_NTPase"/>
</dbReference>
<dbReference type="PANTHER" id="PTHR39206:SF1">
    <property type="entry name" value="SLL8004 PROTEIN"/>
    <property type="match status" value="1"/>
</dbReference>
<sequence>MVNQPTVTIFAGVNGAGKTTLYFLAQEKGIILGYRINVDEIAQSIGDHRDRQTQVRASRIAIKMRKVHMDDKLNFNQETTLCGKSILNLFDELKENNYKINLHFVGLDSPQTAKERVKIRVSKGGHDIEPHLIDKRYYESMQNLLKVIPLCNEILVYDNTKNYELIAKITNEKIDILKNVEWFNNLISEKIKSQNYSYDNEYNYSSRIKL</sequence>
<evidence type="ECO:0000313" key="4">
    <source>
        <dbReference type="EMBL" id="EAH8157242.1"/>
    </source>
</evidence>
<evidence type="ECO:0000313" key="7">
    <source>
        <dbReference type="Proteomes" id="UP000576616"/>
    </source>
</evidence>
<evidence type="ECO:0000313" key="6">
    <source>
        <dbReference type="Proteomes" id="UP000382436"/>
    </source>
</evidence>
<dbReference type="AlphaFoldDB" id="A0A644SD47"/>
<dbReference type="GO" id="GO:0005524">
    <property type="term" value="F:ATP binding"/>
    <property type="evidence" value="ECO:0007669"/>
    <property type="project" value="UniProtKB-KW"/>
</dbReference>
<dbReference type="InterPro" id="IPR010488">
    <property type="entry name" value="Zeta_toxin_domain"/>
</dbReference>
<organism evidence="5 6">
    <name type="scientific">Campylobacter coli</name>
    <dbReference type="NCBI Taxonomy" id="195"/>
    <lineage>
        <taxon>Bacteria</taxon>
        <taxon>Pseudomonadati</taxon>
        <taxon>Campylobacterota</taxon>
        <taxon>Epsilonproteobacteria</taxon>
        <taxon>Campylobacterales</taxon>
        <taxon>Campylobacteraceae</taxon>
        <taxon>Campylobacter</taxon>
    </lineage>
</organism>
<name>A0A644SD47_CAMCO</name>
<dbReference type="Gene3D" id="3.40.50.300">
    <property type="entry name" value="P-loop containing nucleotide triphosphate hydrolases"/>
    <property type="match status" value="1"/>
</dbReference>
<dbReference type="Proteomes" id="UP000576616">
    <property type="component" value="Unassembled WGS sequence"/>
</dbReference>
<keyword evidence="2" id="KW-0067">ATP-binding</keyword>
<reference evidence="5 6" key="1">
    <citation type="submission" date="2018-05" db="EMBL/GenBank/DDBJ databases">
        <authorList>
            <consortium name="PulseNet: The National Subtyping Network for Foodborne Disease Surveillance"/>
            <person name="Tarr C.L."/>
            <person name="Trees E."/>
            <person name="Katz L.S."/>
            <person name="Carleton-Romer H.A."/>
            <person name="Stroika S."/>
            <person name="Kucerova Z."/>
            <person name="Roache K.F."/>
            <person name="Sabol A.L."/>
            <person name="Besser J."/>
            <person name="Gerner-Smidt P."/>
        </authorList>
    </citation>
    <scope>NUCLEOTIDE SEQUENCE [LARGE SCALE GENOMIC DNA]</scope>
    <source>
        <strain evidence="5 6">PNUSAC001435</strain>
        <strain evidence="4 7">PNUSAC007828</strain>
    </source>
</reference>
<evidence type="ECO:0000313" key="5">
    <source>
        <dbReference type="EMBL" id="EAJ9197619.1"/>
    </source>
</evidence>
<evidence type="ECO:0000256" key="1">
    <source>
        <dbReference type="ARBA" id="ARBA00022741"/>
    </source>
</evidence>
<accession>A0A644SD47</accession>
<keyword evidence="1" id="KW-0547">Nucleotide-binding</keyword>
<proteinExistence type="predicted"/>
<dbReference type="PANTHER" id="PTHR39206">
    <property type="entry name" value="SLL8004 PROTEIN"/>
    <property type="match status" value="1"/>
</dbReference>